<gene>
    <name evidence="2" type="ORF">ACFOUO_05345</name>
</gene>
<comment type="caution">
    <text evidence="2">The sequence shown here is derived from an EMBL/GenBank/DDBJ whole genome shotgun (WGS) entry which is preliminary data.</text>
</comment>
<proteinExistence type="predicted"/>
<accession>A0ABV8JCX3</accession>
<name>A0ABV8JCX3_9BACL</name>
<protein>
    <submittedName>
        <fullName evidence="2">Uncharacterized protein</fullName>
    </submittedName>
</protein>
<keyword evidence="3" id="KW-1185">Reference proteome</keyword>
<dbReference type="RefSeq" id="WP_380702899.1">
    <property type="nucleotide sequence ID" value="NZ_JBHSAP010000007.1"/>
</dbReference>
<reference evidence="3" key="1">
    <citation type="journal article" date="2019" name="Int. J. Syst. Evol. Microbiol.">
        <title>The Global Catalogue of Microorganisms (GCM) 10K type strain sequencing project: providing services to taxonomists for standard genome sequencing and annotation.</title>
        <authorList>
            <consortium name="The Broad Institute Genomics Platform"/>
            <consortium name="The Broad Institute Genome Sequencing Center for Infectious Disease"/>
            <person name="Wu L."/>
            <person name="Ma J."/>
        </authorList>
    </citation>
    <scope>NUCLEOTIDE SEQUENCE [LARGE SCALE GENOMIC DNA]</scope>
    <source>
        <strain evidence="3">IBRC-M 10813</strain>
    </source>
</reference>
<evidence type="ECO:0000313" key="3">
    <source>
        <dbReference type="Proteomes" id="UP001595843"/>
    </source>
</evidence>
<organism evidence="2 3">
    <name type="scientific">Salinithrix halophila</name>
    <dbReference type="NCBI Taxonomy" id="1485204"/>
    <lineage>
        <taxon>Bacteria</taxon>
        <taxon>Bacillati</taxon>
        <taxon>Bacillota</taxon>
        <taxon>Bacilli</taxon>
        <taxon>Bacillales</taxon>
        <taxon>Thermoactinomycetaceae</taxon>
        <taxon>Salinithrix</taxon>
    </lineage>
</organism>
<dbReference type="Proteomes" id="UP001595843">
    <property type="component" value="Unassembled WGS sequence"/>
</dbReference>
<evidence type="ECO:0000313" key="2">
    <source>
        <dbReference type="EMBL" id="MFC4076233.1"/>
    </source>
</evidence>
<dbReference type="EMBL" id="JBHSAP010000007">
    <property type="protein sequence ID" value="MFC4076233.1"/>
    <property type="molecule type" value="Genomic_DNA"/>
</dbReference>
<feature type="region of interest" description="Disordered" evidence="1">
    <location>
        <begin position="1"/>
        <end position="50"/>
    </location>
</feature>
<sequence>MAEKQKTAEVLRTQQAEELRDQTAEQLRDEPSPEKTEKVEARSDRHCGGV</sequence>
<evidence type="ECO:0000256" key="1">
    <source>
        <dbReference type="SAM" id="MobiDB-lite"/>
    </source>
</evidence>